<dbReference type="FunCoup" id="A0A067QIH9">
    <property type="interactions" value="1385"/>
</dbReference>
<dbReference type="InParanoid" id="A0A067QIH9"/>
<evidence type="ECO:0000256" key="2">
    <source>
        <dbReference type="ARBA" id="ARBA00023242"/>
    </source>
</evidence>
<feature type="region of interest" description="Disordered" evidence="3">
    <location>
        <begin position="230"/>
        <end position="254"/>
    </location>
</feature>
<feature type="region of interest" description="Disordered" evidence="3">
    <location>
        <begin position="156"/>
        <end position="176"/>
    </location>
</feature>
<dbReference type="EMBL" id="KK853541">
    <property type="protein sequence ID" value="KDR06889.1"/>
    <property type="molecule type" value="Genomic_DNA"/>
</dbReference>
<evidence type="ECO:0000256" key="1">
    <source>
        <dbReference type="ARBA" id="ARBA00004123"/>
    </source>
</evidence>
<dbReference type="GO" id="GO:0005634">
    <property type="term" value="C:nucleus"/>
    <property type="evidence" value="ECO:0007669"/>
    <property type="project" value="UniProtKB-SubCell"/>
</dbReference>
<keyword evidence="2" id="KW-0539">Nucleus</keyword>
<reference evidence="4 5" key="1">
    <citation type="journal article" date="2014" name="Nat. Commun.">
        <title>Molecular traces of alternative social organization in a termite genome.</title>
        <authorList>
            <person name="Terrapon N."/>
            <person name="Li C."/>
            <person name="Robertson H.M."/>
            <person name="Ji L."/>
            <person name="Meng X."/>
            <person name="Booth W."/>
            <person name="Chen Z."/>
            <person name="Childers C.P."/>
            <person name="Glastad K.M."/>
            <person name="Gokhale K."/>
            <person name="Gowin J."/>
            <person name="Gronenberg W."/>
            <person name="Hermansen R.A."/>
            <person name="Hu H."/>
            <person name="Hunt B.G."/>
            <person name="Huylmans A.K."/>
            <person name="Khalil S.M."/>
            <person name="Mitchell R.D."/>
            <person name="Munoz-Torres M.C."/>
            <person name="Mustard J.A."/>
            <person name="Pan H."/>
            <person name="Reese J.T."/>
            <person name="Scharf M.E."/>
            <person name="Sun F."/>
            <person name="Vogel H."/>
            <person name="Xiao J."/>
            <person name="Yang W."/>
            <person name="Yang Z."/>
            <person name="Yang Z."/>
            <person name="Zhou J."/>
            <person name="Zhu J."/>
            <person name="Brent C.S."/>
            <person name="Elsik C.G."/>
            <person name="Goodisman M.A."/>
            <person name="Liberles D.A."/>
            <person name="Roe R.M."/>
            <person name="Vargo E.L."/>
            <person name="Vilcinskas A."/>
            <person name="Wang J."/>
            <person name="Bornberg-Bauer E."/>
            <person name="Korb J."/>
            <person name="Zhang G."/>
            <person name="Liebig J."/>
        </authorList>
    </citation>
    <scope>NUCLEOTIDE SEQUENCE [LARGE SCALE GENOMIC DNA]</scope>
    <source>
        <tissue evidence="4">Whole organism</tissue>
    </source>
</reference>
<dbReference type="eggNOG" id="ENOG502QPPE">
    <property type="taxonomic scope" value="Eukaryota"/>
</dbReference>
<dbReference type="AlphaFoldDB" id="A0A067QIH9"/>
<gene>
    <name evidence="4" type="ORF">L798_03370</name>
</gene>
<proteinExistence type="predicted"/>
<name>A0A067QIH9_ZOONE</name>
<dbReference type="PANTHER" id="PTHR31624:SF4">
    <property type="entry name" value="CHROMOSOME 16 OPEN READING FRAME 72"/>
    <property type="match status" value="1"/>
</dbReference>
<dbReference type="InterPro" id="IPR029196">
    <property type="entry name" value="HAPSTR1-like"/>
</dbReference>
<dbReference type="OMA" id="NSFEEEC"/>
<dbReference type="Proteomes" id="UP000027135">
    <property type="component" value="Unassembled WGS sequence"/>
</dbReference>
<dbReference type="PANTHER" id="PTHR31624">
    <property type="entry name" value="UPF0472 PROTEIN C16ORF72"/>
    <property type="match status" value="1"/>
</dbReference>
<dbReference type="InterPro" id="IPR040308">
    <property type="entry name" value="HAPR1"/>
</dbReference>
<comment type="subcellular location">
    <subcellularLocation>
        <location evidence="1">Nucleus</location>
    </subcellularLocation>
</comment>
<evidence type="ECO:0000256" key="3">
    <source>
        <dbReference type="SAM" id="MobiDB-lite"/>
    </source>
</evidence>
<dbReference type="Pfam" id="PF15251">
    <property type="entry name" value="TAPR1-like"/>
    <property type="match status" value="1"/>
</dbReference>
<evidence type="ECO:0000313" key="4">
    <source>
        <dbReference type="EMBL" id="KDR06889.1"/>
    </source>
</evidence>
<dbReference type="OrthoDB" id="5823474at2759"/>
<accession>A0A067QIH9</accession>
<evidence type="ECO:0000313" key="5">
    <source>
        <dbReference type="Proteomes" id="UP000027135"/>
    </source>
</evidence>
<organism evidence="4 5">
    <name type="scientific">Zootermopsis nevadensis</name>
    <name type="common">Dampwood termite</name>
    <dbReference type="NCBI Taxonomy" id="136037"/>
    <lineage>
        <taxon>Eukaryota</taxon>
        <taxon>Metazoa</taxon>
        <taxon>Ecdysozoa</taxon>
        <taxon>Arthropoda</taxon>
        <taxon>Hexapoda</taxon>
        <taxon>Insecta</taxon>
        <taxon>Pterygota</taxon>
        <taxon>Neoptera</taxon>
        <taxon>Polyneoptera</taxon>
        <taxon>Dictyoptera</taxon>
        <taxon>Blattodea</taxon>
        <taxon>Blattoidea</taxon>
        <taxon>Termitoidae</taxon>
        <taxon>Termopsidae</taxon>
        <taxon>Zootermopsis</taxon>
    </lineage>
</organism>
<keyword evidence="5" id="KW-1185">Reference proteome</keyword>
<protein>
    <submittedName>
        <fullName evidence="4">Uncharacterized protein</fullName>
    </submittedName>
</protein>
<sequence length="254" mass="29362">MNEDRDKEDDPIVDFWITNWEQQCVQHLESEPDYEGQLQSERDLALQKVWFSFQNTATSIAQLYKDRLQGVSLWVPFQTAAGTVTSLYKDSSDAIRRTSELGIQCGYQRRNKEILSWARKKRRHIRREDLLAYLAGKSPPPRPHHHRNSPRPRMLLAERHGSPNSHQMEAHHHDLHHHASVDTACNNADDNLHTFREALALSNSTVGLARRQRSLELSSFIANEFARHCKRPAPPSSPHDVTMDSPTHKRSRLM</sequence>
<dbReference type="STRING" id="136037.A0A067QIH9"/>